<comment type="caution">
    <text evidence="3">The sequence shown here is derived from an EMBL/GenBank/DDBJ whole genome shotgun (WGS) entry which is preliminary data.</text>
</comment>
<dbReference type="Proteomes" id="UP000593564">
    <property type="component" value="Unassembled WGS sequence"/>
</dbReference>
<proteinExistence type="predicted"/>
<dbReference type="PANTHER" id="PTHR33199">
    <property type="entry name" value="MACPF DOMAIN-CONTAINING PROTEIN CAD1"/>
    <property type="match status" value="1"/>
</dbReference>
<dbReference type="PANTHER" id="PTHR33199:SF2">
    <property type="entry name" value="OS02G0475300 PROTEIN"/>
    <property type="match status" value="1"/>
</dbReference>
<organism evidence="3 4">
    <name type="scientific">Camellia sinensis</name>
    <name type="common">Tea plant</name>
    <name type="synonym">Thea sinensis</name>
    <dbReference type="NCBI Taxonomy" id="4442"/>
    <lineage>
        <taxon>Eukaryota</taxon>
        <taxon>Viridiplantae</taxon>
        <taxon>Streptophyta</taxon>
        <taxon>Embryophyta</taxon>
        <taxon>Tracheophyta</taxon>
        <taxon>Spermatophyta</taxon>
        <taxon>Magnoliopsida</taxon>
        <taxon>eudicotyledons</taxon>
        <taxon>Gunneridae</taxon>
        <taxon>Pentapetalae</taxon>
        <taxon>asterids</taxon>
        <taxon>Ericales</taxon>
        <taxon>Theaceae</taxon>
        <taxon>Camellia</taxon>
    </lineage>
</organism>
<dbReference type="InterPro" id="IPR020864">
    <property type="entry name" value="MACPF"/>
</dbReference>
<feature type="domain" description="MACPF" evidence="2">
    <location>
        <begin position="178"/>
        <end position="242"/>
    </location>
</feature>
<feature type="compositionally biased region" description="Basic residues" evidence="1">
    <location>
        <begin position="28"/>
        <end position="37"/>
    </location>
</feature>
<feature type="region of interest" description="Disordered" evidence="1">
    <location>
        <begin position="1"/>
        <end position="53"/>
    </location>
</feature>
<evidence type="ECO:0000313" key="4">
    <source>
        <dbReference type="Proteomes" id="UP000593564"/>
    </source>
</evidence>
<keyword evidence="4" id="KW-1185">Reference proteome</keyword>
<reference evidence="3 4" key="2">
    <citation type="submission" date="2020-07" db="EMBL/GenBank/DDBJ databases">
        <title>Genome assembly of wild tea tree DASZ reveals pedigree and selection history of tea varieties.</title>
        <authorList>
            <person name="Zhang W."/>
        </authorList>
    </citation>
    <scope>NUCLEOTIDE SEQUENCE [LARGE SCALE GENOMIC DNA]</scope>
    <source>
        <strain evidence="4">cv. G240</strain>
        <tissue evidence="3">Leaf</tissue>
    </source>
</reference>
<reference evidence="4" key="1">
    <citation type="journal article" date="2020" name="Nat. Commun.">
        <title>Genome assembly of wild tea tree DASZ reveals pedigree and selection history of tea varieties.</title>
        <authorList>
            <person name="Zhang W."/>
            <person name="Zhang Y."/>
            <person name="Qiu H."/>
            <person name="Guo Y."/>
            <person name="Wan H."/>
            <person name="Zhang X."/>
            <person name="Scossa F."/>
            <person name="Alseekh S."/>
            <person name="Zhang Q."/>
            <person name="Wang P."/>
            <person name="Xu L."/>
            <person name="Schmidt M.H."/>
            <person name="Jia X."/>
            <person name="Li D."/>
            <person name="Zhu A."/>
            <person name="Guo F."/>
            <person name="Chen W."/>
            <person name="Ni D."/>
            <person name="Usadel B."/>
            <person name="Fernie A.R."/>
            <person name="Wen W."/>
        </authorList>
    </citation>
    <scope>NUCLEOTIDE SEQUENCE [LARGE SCALE GENOMIC DNA]</scope>
    <source>
        <strain evidence="4">cv. G240</strain>
    </source>
</reference>
<dbReference type="GO" id="GO:2000031">
    <property type="term" value="P:regulation of salicylic acid mediated signaling pathway"/>
    <property type="evidence" value="ECO:0007669"/>
    <property type="project" value="InterPro"/>
</dbReference>
<protein>
    <recommendedName>
        <fullName evidence="2">MACPF domain-containing protein</fullName>
    </recommendedName>
</protein>
<dbReference type="GO" id="GO:0009626">
    <property type="term" value="P:plant-type hypersensitive response"/>
    <property type="evidence" value="ECO:0007669"/>
    <property type="project" value="TreeGrafter"/>
</dbReference>
<evidence type="ECO:0000313" key="3">
    <source>
        <dbReference type="EMBL" id="KAF5962087.1"/>
    </source>
</evidence>
<dbReference type="InterPro" id="IPR044663">
    <property type="entry name" value="CAD1/NSL1-like"/>
</dbReference>
<accession>A0A7J7IBY7</accession>
<feature type="compositionally biased region" description="Basic and acidic residues" evidence="1">
    <location>
        <begin position="38"/>
        <end position="49"/>
    </location>
</feature>
<sequence length="366" mass="40584">MIYETSPSLRAEKTEKTEPGSQTEAKHEKVRKSGGKARSRDSETSERARYATSSSAQLMSELLNQKSSVQGKVPSGYLNAIFDLTGAWLTDASDAKYLAFDGMAVGGQDLLCVKQKPSSTIPPAELKGYLEDLGDCLFSDGTSPSLLEKKTRDGKQKVPEVFKRMLQSHTMQFTSITETSGKEGLTIIWSKRGGDVFSQSHSKWLQTVTANPEAILFKFVPITSLLIGVPGSGYLSHAINLYLRCKYFPSNIISLLQRICSTSWSSKFLGNGHLCSVSFLLGIKEERRLALDCNSNLWGPKFISAPPRFYLVSFLGHLLTHTHTHILVLWMQVSTSQKPVIGLRLYLEGKKSNHLAIPFQVFAFHI</sequence>
<dbReference type="GO" id="GO:0005886">
    <property type="term" value="C:plasma membrane"/>
    <property type="evidence" value="ECO:0007669"/>
    <property type="project" value="TreeGrafter"/>
</dbReference>
<dbReference type="EMBL" id="JACBKZ010000001">
    <property type="protein sequence ID" value="KAF5962087.1"/>
    <property type="molecule type" value="Genomic_DNA"/>
</dbReference>
<name>A0A7J7IBY7_CAMSI</name>
<dbReference type="AlphaFoldDB" id="A0A7J7IBY7"/>
<gene>
    <name evidence="3" type="ORF">HYC85_003296</name>
</gene>
<evidence type="ECO:0000256" key="1">
    <source>
        <dbReference type="SAM" id="MobiDB-lite"/>
    </source>
</evidence>
<evidence type="ECO:0000259" key="2">
    <source>
        <dbReference type="Pfam" id="PF01823"/>
    </source>
</evidence>
<dbReference type="Pfam" id="PF01823">
    <property type="entry name" value="MACPF"/>
    <property type="match status" value="1"/>
</dbReference>